<dbReference type="RefSeq" id="WP_377066887.1">
    <property type="nucleotide sequence ID" value="NZ_JBHSJJ010000012.1"/>
</dbReference>
<accession>A0ABV9T4Q5</accession>
<dbReference type="Gene3D" id="3.40.1390.10">
    <property type="entry name" value="MurE/MurF, N-terminal domain"/>
    <property type="match status" value="1"/>
</dbReference>
<evidence type="ECO:0000256" key="5">
    <source>
        <dbReference type="ARBA" id="ARBA00023098"/>
    </source>
</evidence>
<dbReference type="Gene3D" id="2.160.10.10">
    <property type="entry name" value="Hexapeptide repeat proteins"/>
    <property type="match status" value="1"/>
</dbReference>
<keyword evidence="3 7" id="KW-0808">Transferase</keyword>
<comment type="subunit">
    <text evidence="7">Homotrimer.</text>
</comment>
<dbReference type="PROSITE" id="PS00101">
    <property type="entry name" value="HEXAPEP_TRANSFERASES"/>
    <property type="match status" value="1"/>
</dbReference>
<dbReference type="CDD" id="cd03352">
    <property type="entry name" value="LbH_LpxD"/>
    <property type="match status" value="1"/>
</dbReference>
<evidence type="ECO:0000313" key="10">
    <source>
        <dbReference type="Proteomes" id="UP001595818"/>
    </source>
</evidence>
<feature type="domain" description="UDP-3-O-[3-hydroxymyristoyl] glucosamine N-acyltransferase non-repeat region" evidence="8">
    <location>
        <begin position="23"/>
        <end position="89"/>
    </location>
</feature>
<evidence type="ECO:0000259" key="8">
    <source>
        <dbReference type="Pfam" id="PF04613"/>
    </source>
</evidence>
<keyword evidence="4 7" id="KW-0677">Repeat</keyword>
<proteinExistence type="inferred from homology"/>
<comment type="caution">
    <text evidence="9">The sequence shown here is derived from an EMBL/GenBank/DDBJ whole genome shotgun (WGS) entry which is preliminary data.</text>
</comment>
<evidence type="ECO:0000256" key="6">
    <source>
        <dbReference type="ARBA" id="ARBA00023315"/>
    </source>
</evidence>
<dbReference type="InterPro" id="IPR018357">
    <property type="entry name" value="Hexapep_transf_CS"/>
</dbReference>
<dbReference type="GO" id="GO:0103118">
    <property type="term" value="F:UDP-3-O-[(3R)-3-hydroxyacyl]-glucosamine N-acyltransferase activity"/>
    <property type="evidence" value="ECO:0007669"/>
    <property type="project" value="UniProtKB-EC"/>
</dbReference>
<dbReference type="Proteomes" id="UP001595818">
    <property type="component" value="Unassembled WGS sequence"/>
</dbReference>
<dbReference type="Pfam" id="PF00132">
    <property type="entry name" value="Hexapep"/>
    <property type="match status" value="3"/>
</dbReference>
<evidence type="ECO:0000256" key="4">
    <source>
        <dbReference type="ARBA" id="ARBA00022737"/>
    </source>
</evidence>
<dbReference type="HAMAP" id="MF_00523">
    <property type="entry name" value="LpxD"/>
    <property type="match status" value="1"/>
</dbReference>
<keyword evidence="2 7" id="KW-0441">Lipid A biosynthesis</keyword>
<reference evidence="10" key="1">
    <citation type="journal article" date="2019" name="Int. J. Syst. Evol. Microbiol.">
        <title>The Global Catalogue of Microorganisms (GCM) 10K type strain sequencing project: providing services to taxonomists for standard genome sequencing and annotation.</title>
        <authorList>
            <consortium name="The Broad Institute Genomics Platform"/>
            <consortium name="The Broad Institute Genome Sequencing Center for Infectious Disease"/>
            <person name="Wu L."/>
            <person name="Ma J."/>
        </authorList>
    </citation>
    <scope>NUCLEOTIDE SEQUENCE [LARGE SCALE GENOMIC DNA]</scope>
    <source>
        <strain evidence="10">CGMCC 4.7466</strain>
    </source>
</reference>
<comment type="catalytic activity">
    <reaction evidence="7">
        <text>a UDP-3-O-[(3R)-3-hydroxyacyl]-alpha-D-glucosamine + a (3R)-hydroxyacyl-[ACP] = a UDP-2-N,3-O-bis[(3R)-3-hydroxyacyl]-alpha-D-glucosamine + holo-[ACP] + H(+)</text>
        <dbReference type="Rhea" id="RHEA:53836"/>
        <dbReference type="Rhea" id="RHEA-COMP:9685"/>
        <dbReference type="Rhea" id="RHEA-COMP:9945"/>
        <dbReference type="ChEBI" id="CHEBI:15378"/>
        <dbReference type="ChEBI" id="CHEBI:64479"/>
        <dbReference type="ChEBI" id="CHEBI:78827"/>
        <dbReference type="ChEBI" id="CHEBI:137740"/>
        <dbReference type="ChEBI" id="CHEBI:137748"/>
        <dbReference type="EC" id="2.3.1.191"/>
    </reaction>
</comment>
<evidence type="ECO:0000256" key="3">
    <source>
        <dbReference type="ARBA" id="ARBA00022679"/>
    </source>
</evidence>
<evidence type="ECO:0000256" key="1">
    <source>
        <dbReference type="ARBA" id="ARBA00022516"/>
    </source>
</evidence>
<dbReference type="InterPro" id="IPR011004">
    <property type="entry name" value="Trimer_LpxA-like_sf"/>
</dbReference>
<dbReference type="InterPro" id="IPR007691">
    <property type="entry name" value="LpxD"/>
</dbReference>
<dbReference type="SUPFAM" id="SSF51161">
    <property type="entry name" value="Trimeric LpxA-like enzymes"/>
    <property type="match status" value="1"/>
</dbReference>
<dbReference type="NCBIfam" id="TIGR01853">
    <property type="entry name" value="lipid_A_lpxD"/>
    <property type="match status" value="1"/>
</dbReference>
<comment type="similarity">
    <text evidence="7">Belongs to the transferase hexapeptide repeat family. LpxD subfamily.</text>
</comment>
<protein>
    <recommendedName>
        <fullName evidence="7">UDP-3-O-acylglucosamine N-acyltransferase</fullName>
        <ecNumber evidence="7">2.3.1.191</ecNumber>
    </recommendedName>
</protein>
<dbReference type="NCBIfam" id="NF002060">
    <property type="entry name" value="PRK00892.1"/>
    <property type="match status" value="1"/>
</dbReference>
<keyword evidence="5 7" id="KW-0443">Lipid metabolism</keyword>
<keyword evidence="1 7" id="KW-0444">Lipid biosynthesis</keyword>
<keyword evidence="6 7" id="KW-0012">Acyltransferase</keyword>
<comment type="pathway">
    <text evidence="7">Bacterial outer membrane biogenesis; LPS lipid A biosynthesis.</text>
</comment>
<feature type="active site" description="Proton acceptor" evidence="7">
    <location>
        <position position="242"/>
    </location>
</feature>
<gene>
    <name evidence="7 9" type="primary">lpxD</name>
    <name evidence="9" type="ORF">ACFPFU_18685</name>
</gene>
<evidence type="ECO:0000256" key="2">
    <source>
        <dbReference type="ARBA" id="ARBA00022556"/>
    </source>
</evidence>
<dbReference type="InterPro" id="IPR020573">
    <property type="entry name" value="UDP_GlcNAc_AcTrfase_non-rep"/>
</dbReference>
<dbReference type="EC" id="2.3.1.191" evidence="7"/>
<comment type="function">
    <text evidence="7">Catalyzes the N-acylation of UDP-3-O-acylglucosamine using 3-hydroxyacyl-ACP as the acyl donor. Is involved in the biosynthesis of lipid A, a phosphorylated glycolipid that anchors the lipopolysaccharide to the outer membrane of the cell.</text>
</comment>
<keyword evidence="10" id="KW-1185">Reference proteome</keyword>
<dbReference type="PANTHER" id="PTHR43378:SF2">
    <property type="entry name" value="UDP-3-O-ACYLGLUCOSAMINE N-ACYLTRANSFERASE 1, MITOCHONDRIAL-RELATED"/>
    <property type="match status" value="1"/>
</dbReference>
<dbReference type="PANTHER" id="PTHR43378">
    <property type="entry name" value="UDP-3-O-ACYLGLUCOSAMINE N-ACYLTRANSFERASE"/>
    <property type="match status" value="1"/>
</dbReference>
<evidence type="ECO:0000256" key="7">
    <source>
        <dbReference type="HAMAP-Rule" id="MF_00523"/>
    </source>
</evidence>
<dbReference type="Pfam" id="PF04613">
    <property type="entry name" value="LpxD"/>
    <property type="match status" value="1"/>
</dbReference>
<dbReference type="EMBL" id="JBHSJJ010000012">
    <property type="protein sequence ID" value="MFC4873736.1"/>
    <property type="molecule type" value="Genomic_DNA"/>
</dbReference>
<sequence length="340" mass="36593">MEFTINQIAQLLNGRVEGDGSQKIYKLDKIQEGSPGGISFLSNPKYEPYLYTTGCSAIIVSEDFEPQKEVQAILIRVKDAYSGFTRLLEIYGDSKTTQLVGVEEPSYIDSTSSMGENAYRGAFSYIGKNCKIGNNVQIHPQVYIGDQVTIGDNCVFHPGVKIMKQSQIGNNCEFFAGAVVGSDGFGFAPQSDGTYKNIPQLGNVIIEDDVSIGANTTIDCATMGSTIIRRGVKIDNLVQIAHNAKIGEDTVIAAQSGISGSSEIGRNCVLAGKSGIVGHVKLADRTTVGANTGVSKSIDKPGHTVLGFIGFEIKDFLKSYAVFKKLPLLQSKLKDLEKKQ</sequence>
<evidence type="ECO:0000313" key="9">
    <source>
        <dbReference type="EMBL" id="MFC4873736.1"/>
    </source>
</evidence>
<dbReference type="InterPro" id="IPR001451">
    <property type="entry name" value="Hexapep"/>
</dbReference>
<organism evidence="9 10">
    <name type="scientific">Negadavirga shengliensis</name>
    <dbReference type="NCBI Taxonomy" id="1389218"/>
    <lineage>
        <taxon>Bacteria</taxon>
        <taxon>Pseudomonadati</taxon>
        <taxon>Bacteroidota</taxon>
        <taxon>Cytophagia</taxon>
        <taxon>Cytophagales</taxon>
        <taxon>Cyclobacteriaceae</taxon>
        <taxon>Negadavirga</taxon>
    </lineage>
</organism>
<name>A0ABV9T4Q5_9BACT</name>